<gene>
    <name evidence="3" type="ORF">H5410_022207</name>
</gene>
<dbReference type="InterPro" id="IPR025558">
    <property type="entry name" value="DUF4283"/>
</dbReference>
<protein>
    <recommendedName>
        <fullName evidence="2">DUF4283 domain-containing protein</fullName>
    </recommendedName>
</protein>
<dbReference type="Pfam" id="PF14111">
    <property type="entry name" value="DUF4283"/>
    <property type="match status" value="1"/>
</dbReference>
<reference evidence="3 4" key="1">
    <citation type="submission" date="2020-09" db="EMBL/GenBank/DDBJ databases">
        <title>De no assembly of potato wild relative species, Solanum commersonii.</title>
        <authorList>
            <person name="Cho K."/>
        </authorList>
    </citation>
    <scope>NUCLEOTIDE SEQUENCE [LARGE SCALE GENOMIC DNA]</scope>
    <source>
        <strain evidence="3">LZ3.2</strain>
        <tissue evidence="3">Leaf</tissue>
    </source>
</reference>
<comment type="caution">
    <text evidence="3">The sequence shown here is derived from an EMBL/GenBank/DDBJ whole genome shotgun (WGS) entry which is preliminary data.</text>
</comment>
<keyword evidence="4" id="KW-1185">Reference proteome</keyword>
<dbReference type="AlphaFoldDB" id="A0A9J5ZIY7"/>
<evidence type="ECO:0000313" key="4">
    <source>
        <dbReference type="Proteomes" id="UP000824120"/>
    </source>
</evidence>
<feature type="region of interest" description="Disordered" evidence="1">
    <location>
        <begin position="1"/>
        <end position="34"/>
    </location>
</feature>
<sequence length="197" mass="22878">MLAKCARGTMAQQQKIPRPPQEVVDNPQGRTITPDSVLPMVEEDHLKSDLDEQMPDETHARKLTFSVGSHNTPNSQVDQRTTVEVVRGNNKFKMTIVKVNPIEVEAVCNKWENALIGYVIGDSPAFKDMLKLFYDVWNFVSIPRTHEDRDHVLVEGPYTYNNHPMVLKNWVKDFQFQPKMLRIIPLWVMFPRLPLYY</sequence>
<dbReference type="Proteomes" id="UP000824120">
    <property type="component" value="Chromosome 4"/>
</dbReference>
<accession>A0A9J5ZIY7</accession>
<name>A0A9J5ZIY7_SOLCO</name>
<dbReference type="EMBL" id="JACXVP010000004">
    <property type="protein sequence ID" value="KAG5610926.1"/>
    <property type="molecule type" value="Genomic_DNA"/>
</dbReference>
<feature type="domain" description="DUF4283" evidence="2">
    <location>
        <begin position="146"/>
        <end position="178"/>
    </location>
</feature>
<evidence type="ECO:0000259" key="2">
    <source>
        <dbReference type="Pfam" id="PF14111"/>
    </source>
</evidence>
<dbReference type="OrthoDB" id="1751817at2759"/>
<proteinExistence type="predicted"/>
<evidence type="ECO:0000256" key="1">
    <source>
        <dbReference type="SAM" id="MobiDB-lite"/>
    </source>
</evidence>
<evidence type="ECO:0000313" key="3">
    <source>
        <dbReference type="EMBL" id="KAG5610926.1"/>
    </source>
</evidence>
<dbReference type="PANTHER" id="PTHR33233">
    <property type="entry name" value="ENDONUCLEASE/EXONUCLEASE/PHOSPHATASE"/>
    <property type="match status" value="1"/>
</dbReference>
<dbReference type="PANTHER" id="PTHR33233:SF14">
    <property type="entry name" value="ENDONUCLEASE_EXONUCLEASE_PHOSPHATASE"/>
    <property type="match status" value="1"/>
</dbReference>
<organism evidence="3 4">
    <name type="scientific">Solanum commersonii</name>
    <name type="common">Commerson's wild potato</name>
    <name type="synonym">Commerson's nightshade</name>
    <dbReference type="NCBI Taxonomy" id="4109"/>
    <lineage>
        <taxon>Eukaryota</taxon>
        <taxon>Viridiplantae</taxon>
        <taxon>Streptophyta</taxon>
        <taxon>Embryophyta</taxon>
        <taxon>Tracheophyta</taxon>
        <taxon>Spermatophyta</taxon>
        <taxon>Magnoliopsida</taxon>
        <taxon>eudicotyledons</taxon>
        <taxon>Gunneridae</taxon>
        <taxon>Pentapetalae</taxon>
        <taxon>asterids</taxon>
        <taxon>lamiids</taxon>
        <taxon>Solanales</taxon>
        <taxon>Solanaceae</taxon>
        <taxon>Solanoideae</taxon>
        <taxon>Solaneae</taxon>
        <taxon>Solanum</taxon>
    </lineage>
</organism>